<protein>
    <submittedName>
        <fullName evidence="4">Deoxyadenosine kinase</fullName>
    </submittedName>
</protein>
<evidence type="ECO:0000313" key="5">
    <source>
        <dbReference type="Proteomes" id="UP000283993"/>
    </source>
</evidence>
<evidence type="ECO:0000313" key="4">
    <source>
        <dbReference type="EMBL" id="ROO29067.1"/>
    </source>
</evidence>
<keyword evidence="2" id="KW-0547">Nucleotide-binding</keyword>
<dbReference type="InterPro" id="IPR002624">
    <property type="entry name" value="DCK/DGK"/>
</dbReference>
<name>A0A423PTZ9_9GAMM</name>
<feature type="active site" description="Proton acceptor" evidence="1">
    <location>
        <position position="85"/>
    </location>
</feature>
<feature type="binding site" evidence="2">
    <location>
        <begin position="11"/>
        <end position="19"/>
    </location>
    <ligand>
        <name>ATP</name>
        <dbReference type="ChEBI" id="CHEBI:30616"/>
    </ligand>
</feature>
<dbReference type="InterPro" id="IPR050566">
    <property type="entry name" value="Deoxyribonucleoside_kinase"/>
</dbReference>
<dbReference type="RefSeq" id="WP_123630423.1">
    <property type="nucleotide sequence ID" value="NZ_AYKH01000006.1"/>
</dbReference>
<dbReference type="Gene3D" id="3.40.50.300">
    <property type="entry name" value="P-loop containing nucleotide triphosphate hydrolases"/>
    <property type="match status" value="1"/>
</dbReference>
<reference evidence="4 5" key="1">
    <citation type="submission" date="2013-10" db="EMBL/GenBank/DDBJ databases">
        <title>Salinisphaera orenii MK-B5 Genome Sequencing.</title>
        <authorList>
            <person name="Lai Q."/>
            <person name="Li C."/>
            <person name="Shao Z."/>
        </authorList>
    </citation>
    <scope>NUCLEOTIDE SEQUENCE [LARGE SCALE GENOMIC DNA]</scope>
    <source>
        <strain evidence="4 5">MK-B5</strain>
    </source>
</reference>
<keyword evidence="5" id="KW-1185">Reference proteome</keyword>
<dbReference type="PANTHER" id="PTHR10513:SF46">
    <property type="entry name" value="DEOXYGUANOSINE KINASE"/>
    <property type="match status" value="1"/>
</dbReference>
<organism evidence="4 5">
    <name type="scientific">Salinisphaera orenii MK-B5</name>
    <dbReference type="NCBI Taxonomy" id="856730"/>
    <lineage>
        <taxon>Bacteria</taxon>
        <taxon>Pseudomonadati</taxon>
        <taxon>Pseudomonadota</taxon>
        <taxon>Gammaproteobacteria</taxon>
        <taxon>Salinisphaerales</taxon>
        <taxon>Salinisphaeraceae</taxon>
        <taxon>Salinisphaera</taxon>
    </lineage>
</organism>
<proteinExistence type="predicted"/>
<dbReference type="CDD" id="cd01673">
    <property type="entry name" value="dNK"/>
    <property type="match status" value="1"/>
</dbReference>
<dbReference type="GO" id="GO:0019136">
    <property type="term" value="F:deoxynucleoside kinase activity"/>
    <property type="evidence" value="ECO:0007669"/>
    <property type="project" value="InterPro"/>
</dbReference>
<dbReference type="Proteomes" id="UP000283993">
    <property type="component" value="Unassembled WGS sequence"/>
</dbReference>
<keyword evidence="4" id="KW-0808">Transferase</keyword>
<dbReference type="GO" id="GO:0005737">
    <property type="term" value="C:cytoplasm"/>
    <property type="evidence" value="ECO:0007669"/>
    <property type="project" value="TreeGrafter"/>
</dbReference>
<dbReference type="SUPFAM" id="SSF52540">
    <property type="entry name" value="P-loop containing nucleoside triphosphate hydrolases"/>
    <property type="match status" value="1"/>
</dbReference>
<keyword evidence="2" id="KW-0067">ATP-binding</keyword>
<evidence type="ECO:0000256" key="2">
    <source>
        <dbReference type="PIRSR" id="PIRSR000705-3"/>
    </source>
</evidence>
<accession>A0A423PTZ9</accession>
<feature type="domain" description="Deoxynucleoside kinase" evidence="3">
    <location>
        <begin position="7"/>
        <end position="197"/>
    </location>
</feature>
<sequence>MKPGGYIAVEGPIGVGKSTLAARLATDLDARLLPEAPEENPFLGDFYDNPRGHALSAQLFFLLQRARQIDDLRQTDLFGRGCVADFMFDKDPLFARLTLDGAELALYEDIYARLAWQAPVPDCVIYLHAPVDVLMARIAHRARAAERGLAADYLQRVVAAYRDFFAAFAGARLIRVDAAALDLVASDSDYAALLEAVHARTPVVRLEAGTGQARL</sequence>
<evidence type="ECO:0000259" key="3">
    <source>
        <dbReference type="Pfam" id="PF01712"/>
    </source>
</evidence>
<gene>
    <name evidence="4" type="ORF">SAOR_04695</name>
</gene>
<dbReference type="PANTHER" id="PTHR10513">
    <property type="entry name" value="DEOXYNUCLEOSIDE KINASE"/>
    <property type="match status" value="1"/>
</dbReference>
<dbReference type="PIRSF" id="PIRSF000705">
    <property type="entry name" value="DNK"/>
    <property type="match status" value="1"/>
</dbReference>
<dbReference type="GO" id="GO:0005524">
    <property type="term" value="F:ATP binding"/>
    <property type="evidence" value="ECO:0007669"/>
    <property type="project" value="UniProtKB-KW"/>
</dbReference>
<dbReference type="InterPro" id="IPR027417">
    <property type="entry name" value="P-loop_NTPase"/>
</dbReference>
<evidence type="ECO:0000256" key="1">
    <source>
        <dbReference type="PIRSR" id="PIRSR000705-1"/>
    </source>
</evidence>
<dbReference type="Pfam" id="PF01712">
    <property type="entry name" value="dNK"/>
    <property type="match status" value="1"/>
</dbReference>
<feature type="binding site" evidence="2">
    <location>
        <begin position="137"/>
        <end position="141"/>
    </location>
    <ligand>
        <name>ATP</name>
        <dbReference type="ChEBI" id="CHEBI:30616"/>
    </ligand>
</feature>
<comment type="caution">
    <text evidence="4">The sequence shown here is derived from an EMBL/GenBank/DDBJ whole genome shotgun (WGS) entry which is preliminary data.</text>
</comment>
<dbReference type="EMBL" id="AYKH01000006">
    <property type="protein sequence ID" value="ROO29067.1"/>
    <property type="molecule type" value="Genomic_DNA"/>
</dbReference>
<keyword evidence="4" id="KW-0418">Kinase</keyword>
<dbReference type="InterPro" id="IPR031314">
    <property type="entry name" value="DNK_dom"/>
</dbReference>
<dbReference type="AlphaFoldDB" id="A0A423PTZ9"/>